<organism evidence="3 4">
    <name type="scientific">Mariprofundus micogutta</name>
    <dbReference type="NCBI Taxonomy" id="1921010"/>
    <lineage>
        <taxon>Bacteria</taxon>
        <taxon>Pseudomonadati</taxon>
        <taxon>Pseudomonadota</taxon>
        <taxon>Candidatius Mariprofundia</taxon>
        <taxon>Mariprofundales</taxon>
        <taxon>Mariprofundaceae</taxon>
        <taxon>Mariprofundus</taxon>
    </lineage>
</organism>
<dbReference type="InterPro" id="IPR005225">
    <property type="entry name" value="Small_GTP-bd"/>
</dbReference>
<dbReference type="InterPro" id="IPR006689">
    <property type="entry name" value="Small_GTPase_ARF/SAR"/>
</dbReference>
<dbReference type="PRINTS" id="PR00449">
    <property type="entry name" value="RASTRNSFRMNG"/>
</dbReference>
<reference evidence="3 4" key="1">
    <citation type="journal article" date="2017" name="Arch. Microbiol.">
        <title>Mariprofundus micogutta sp. nov., a novel iron-oxidizing zetaproteobacterium isolated from a deep-sea hydrothermal field at the Bayonnaise knoll of the Izu-Ogasawara arc, and a description of Mariprofundales ord. nov. and Zetaproteobacteria classis nov.</title>
        <authorList>
            <person name="Makita H."/>
            <person name="Tanaka E."/>
            <person name="Mitsunobu S."/>
            <person name="Miyazaki M."/>
            <person name="Nunoura T."/>
            <person name="Uematsu K."/>
            <person name="Takaki Y."/>
            <person name="Nishi S."/>
            <person name="Shimamura S."/>
            <person name="Takai K."/>
        </authorList>
    </citation>
    <scope>NUCLEOTIDE SEQUENCE [LARGE SCALE GENOMIC DNA]</scope>
    <source>
        <strain evidence="3 4">ET2</strain>
    </source>
</reference>
<dbReference type="OrthoDB" id="4319884at2"/>
<dbReference type="RefSeq" id="WP_072659186.1">
    <property type="nucleotide sequence ID" value="NZ_BDFD01000005.1"/>
</dbReference>
<evidence type="ECO:0000313" key="4">
    <source>
        <dbReference type="Proteomes" id="UP000231632"/>
    </source>
</evidence>
<evidence type="ECO:0000256" key="1">
    <source>
        <dbReference type="ARBA" id="ARBA00022741"/>
    </source>
</evidence>
<evidence type="ECO:0000256" key="2">
    <source>
        <dbReference type="ARBA" id="ARBA00023134"/>
    </source>
</evidence>
<dbReference type="PANTHER" id="PTHR42708">
    <property type="entry name" value="ATP/GTP-BINDING PROTEIN-RELATED"/>
    <property type="match status" value="1"/>
</dbReference>
<dbReference type="GO" id="GO:0005525">
    <property type="term" value="F:GTP binding"/>
    <property type="evidence" value="ECO:0007669"/>
    <property type="project" value="UniProtKB-KW"/>
</dbReference>
<keyword evidence="1" id="KW-0547">Nucleotide-binding</keyword>
<accession>A0A1L8CLQ8</accession>
<proteinExistence type="predicted"/>
<dbReference type="InterPro" id="IPR027417">
    <property type="entry name" value="P-loop_NTPase"/>
</dbReference>
<dbReference type="Proteomes" id="UP000231632">
    <property type="component" value="Unassembled WGS sequence"/>
</dbReference>
<evidence type="ECO:0000313" key="3">
    <source>
        <dbReference type="EMBL" id="GAV19857.1"/>
    </source>
</evidence>
<dbReference type="Pfam" id="PF00025">
    <property type="entry name" value="Arf"/>
    <property type="match status" value="1"/>
</dbReference>
<gene>
    <name evidence="3" type="ORF">MMIC_P0815</name>
</gene>
<dbReference type="STRING" id="1921010.MMIC_P0815"/>
<keyword evidence="2" id="KW-0342">GTP-binding</keyword>
<name>A0A1L8CLQ8_9PROT</name>
<protein>
    <submittedName>
        <fullName evidence="3">Mutual gliding-motility protein MglA</fullName>
    </submittedName>
</protein>
<dbReference type="NCBIfam" id="TIGR00231">
    <property type="entry name" value="small_GTP"/>
    <property type="match status" value="1"/>
</dbReference>
<dbReference type="PANTHER" id="PTHR42708:SF1">
    <property type="entry name" value="GLIDING MOTILITY PROTEIN MGLA"/>
    <property type="match status" value="1"/>
</dbReference>
<comment type="caution">
    <text evidence="3">The sequence shown here is derived from an EMBL/GenBank/DDBJ whole genome shotgun (WGS) entry which is preliminary data.</text>
</comment>
<dbReference type="Gene3D" id="3.40.50.300">
    <property type="entry name" value="P-loop containing nucleotide triphosphate hydrolases"/>
    <property type="match status" value="1"/>
</dbReference>
<dbReference type="GO" id="GO:0003924">
    <property type="term" value="F:GTPase activity"/>
    <property type="evidence" value="ECO:0007669"/>
    <property type="project" value="InterPro"/>
</dbReference>
<sequence length="194" mass="20914">MQGEEKQIVKLVITGPVNAGKTTMVQNLSDSQVAATDVSATDSVAELKAMTTVGLDFGILKVDDMLELHLFGTPGQSRFNFMWNILSRGAIGAIFLVDSTSDESMAEMKKMFDYYAEHVDLPVIVGATKQDLPGARSVDEIASLLGLGDVMVIPVDAREKEGSKMLALTLLGNALVEAGADDDFDDETEYDDLF</sequence>
<keyword evidence="4" id="KW-1185">Reference proteome</keyword>
<dbReference type="SUPFAM" id="SSF52540">
    <property type="entry name" value="P-loop containing nucleoside triphosphate hydrolases"/>
    <property type="match status" value="1"/>
</dbReference>
<dbReference type="AlphaFoldDB" id="A0A1L8CLQ8"/>
<dbReference type="PROSITE" id="PS51419">
    <property type="entry name" value="RAB"/>
    <property type="match status" value="1"/>
</dbReference>
<dbReference type="CDD" id="cd00882">
    <property type="entry name" value="Ras_like_GTPase"/>
    <property type="match status" value="1"/>
</dbReference>
<dbReference type="EMBL" id="BDFD01000005">
    <property type="protein sequence ID" value="GAV19857.1"/>
    <property type="molecule type" value="Genomic_DNA"/>
</dbReference>
<dbReference type="InterPro" id="IPR052705">
    <property type="entry name" value="Gliding_Motility_GTPase"/>
</dbReference>